<keyword evidence="3" id="KW-1185">Reference proteome</keyword>
<organism evidence="2 3">
    <name type="scientific">Dyella halodurans</name>
    <dbReference type="NCBI Taxonomy" id="1920171"/>
    <lineage>
        <taxon>Bacteria</taxon>
        <taxon>Pseudomonadati</taxon>
        <taxon>Pseudomonadota</taxon>
        <taxon>Gammaproteobacteria</taxon>
        <taxon>Lysobacterales</taxon>
        <taxon>Rhodanobacteraceae</taxon>
        <taxon>Dyella</taxon>
    </lineage>
</organism>
<protein>
    <recommendedName>
        <fullName evidence="4">DUF4405 domain-containing protein</fullName>
    </recommendedName>
</protein>
<accession>A0ABV9C1Y3</accession>
<evidence type="ECO:0008006" key="4">
    <source>
        <dbReference type="Google" id="ProtNLM"/>
    </source>
</evidence>
<keyword evidence="1" id="KW-1133">Transmembrane helix</keyword>
<feature type="transmembrane region" description="Helical" evidence="1">
    <location>
        <begin position="12"/>
        <end position="32"/>
    </location>
</feature>
<evidence type="ECO:0000256" key="1">
    <source>
        <dbReference type="SAM" id="Phobius"/>
    </source>
</evidence>
<keyword evidence="1" id="KW-0472">Membrane</keyword>
<dbReference type="EMBL" id="JBHSGA010000017">
    <property type="protein sequence ID" value="MFC4526928.1"/>
    <property type="molecule type" value="Genomic_DNA"/>
</dbReference>
<keyword evidence="1" id="KW-0812">Transmembrane</keyword>
<evidence type="ECO:0000313" key="3">
    <source>
        <dbReference type="Proteomes" id="UP001595961"/>
    </source>
</evidence>
<reference evidence="3" key="1">
    <citation type="journal article" date="2019" name="Int. J. Syst. Evol. Microbiol.">
        <title>The Global Catalogue of Microorganisms (GCM) 10K type strain sequencing project: providing services to taxonomists for standard genome sequencing and annotation.</title>
        <authorList>
            <consortium name="The Broad Institute Genomics Platform"/>
            <consortium name="The Broad Institute Genome Sequencing Center for Infectious Disease"/>
            <person name="Wu L."/>
            <person name="Ma J."/>
        </authorList>
    </citation>
    <scope>NUCLEOTIDE SEQUENCE [LARGE SCALE GENOMIC DNA]</scope>
    <source>
        <strain evidence="3">CCM 4481</strain>
    </source>
</reference>
<name>A0ABV9C1Y3_9GAMM</name>
<dbReference type="Proteomes" id="UP001595961">
    <property type="component" value="Unassembled WGS sequence"/>
</dbReference>
<gene>
    <name evidence="2" type="ORF">ACFO5W_09835</name>
</gene>
<feature type="transmembrane region" description="Helical" evidence="1">
    <location>
        <begin position="44"/>
        <end position="64"/>
    </location>
</feature>
<dbReference type="RefSeq" id="WP_266148826.1">
    <property type="nucleotide sequence ID" value="NZ_CP064028.1"/>
</dbReference>
<comment type="caution">
    <text evidence="2">The sequence shown here is derived from an EMBL/GenBank/DDBJ whole genome shotgun (WGS) entry which is preliminary data.</text>
</comment>
<feature type="transmembrane region" description="Helical" evidence="1">
    <location>
        <begin position="76"/>
        <end position="100"/>
    </location>
</feature>
<proteinExistence type="predicted"/>
<evidence type="ECO:0000313" key="2">
    <source>
        <dbReference type="EMBL" id="MFC4526928.1"/>
    </source>
</evidence>
<sequence length="112" mass="12288">MNGRAVPPRRLWLLAAGFLVWCSALVVLYALHAIGCAFGWQAGALRWSLAIVLFVHLIVIAWMWRHLATARPEPKLGQAAVFLQTVVVWTLIAALVATVITFAPSLVLKTCI</sequence>